<dbReference type="InterPro" id="IPR013783">
    <property type="entry name" value="Ig-like_fold"/>
</dbReference>
<evidence type="ECO:0000256" key="7">
    <source>
        <dbReference type="ARBA" id="ARBA00023136"/>
    </source>
</evidence>
<feature type="domain" description="Fibronectin type-III" evidence="10">
    <location>
        <begin position="296"/>
        <end position="394"/>
    </location>
</feature>
<evidence type="ECO:0000256" key="5">
    <source>
        <dbReference type="ARBA" id="ARBA00022889"/>
    </source>
</evidence>
<evidence type="ECO:0000256" key="3">
    <source>
        <dbReference type="ARBA" id="ARBA00022729"/>
    </source>
</evidence>
<keyword evidence="7" id="KW-0472">Membrane</keyword>
<gene>
    <name evidence="11" type="ORF">ILUMI_02088</name>
</gene>
<evidence type="ECO:0000256" key="4">
    <source>
        <dbReference type="ARBA" id="ARBA00022737"/>
    </source>
</evidence>
<keyword evidence="8" id="KW-1015">Disulfide bond</keyword>
<dbReference type="EMBL" id="VTPC01000865">
    <property type="protein sequence ID" value="KAF2904085.1"/>
    <property type="molecule type" value="Genomic_DNA"/>
</dbReference>
<comment type="subcellular location">
    <subcellularLocation>
        <location evidence="1">Membrane</location>
        <topology evidence="1">Single-pass membrane protein</topology>
    </subcellularLocation>
</comment>
<evidence type="ECO:0000256" key="2">
    <source>
        <dbReference type="ARBA" id="ARBA00022692"/>
    </source>
</evidence>
<dbReference type="InterPro" id="IPR003961">
    <property type="entry name" value="FN3_dom"/>
</dbReference>
<feature type="domain" description="Fibronectin type-III" evidence="10">
    <location>
        <begin position="1"/>
        <end position="49"/>
    </location>
</feature>
<organism evidence="11 12">
    <name type="scientific">Ignelater luminosus</name>
    <name type="common">Cucubano</name>
    <name type="synonym">Pyrophorus luminosus</name>
    <dbReference type="NCBI Taxonomy" id="2038154"/>
    <lineage>
        <taxon>Eukaryota</taxon>
        <taxon>Metazoa</taxon>
        <taxon>Ecdysozoa</taxon>
        <taxon>Arthropoda</taxon>
        <taxon>Hexapoda</taxon>
        <taxon>Insecta</taxon>
        <taxon>Pterygota</taxon>
        <taxon>Neoptera</taxon>
        <taxon>Endopterygota</taxon>
        <taxon>Coleoptera</taxon>
        <taxon>Polyphaga</taxon>
        <taxon>Elateriformia</taxon>
        <taxon>Elateroidea</taxon>
        <taxon>Elateridae</taxon>
        <taxon>Agrypninae</taxon>
        <taxon>Pyrophorini</taxon>
        <taxon>Ignelater</taxon>
    </lineage>
</organism>
<comment type="caution">
    <text evidence="11">The sequence shown here is derived from an EMBL/GenBank/DDBJ whole genome shotgun (WGS) entry which is preliminary data.</text>
</comment>
<keyword evidence="5" id="KW-0130">Cell adhesion</keyword>
<reference evidence="11" key="1">
    <citation type="submission" date="2019-08" db="EMBL/GenBank/DDBJ databases">
        <title>The genome of the North American firefly Photinus pyralis.</title>
        <authorList>
            <consortium name="Photinus pyralis genome working group"/>
            <person name="Fallon T.R."/>
            <person name="Sander Lower S.E."/>
            <person name="Weng J.-K."/>
        </authorList>
    </citation>
    <scope>NUCLEOTIDE SEQUENCE</scope>
    <source>
        <strain evidence="11">TRF0915ILg1</strain>
        <tissue evidence="11">Whole body</tissue>
    </source>
</reference>
<sequence length="404" mass="44401">MDITTTSSTENIVLRSLKKYIKYTVQVLAYTSVGDGVRSDPIQCQTEQEVQYTIYVTQAGLVKDEDVNSNTTRKTTLVRLNGNRRSLQIQKLDPKYKYEFAITASTAIGEGSPSKSVMITPSSRASGIKGIASTSNDRIKQQPDGSLLLLNVIVADVGEYSCQVGNSFGQDSITDQLIVNSPPLSPDVISGLHASESVKATLPLPPNVIPIAYSYKTLTLKIQPNVNDTEPVTEYNIFYRHPFGKWETAHKKNIVDYYTINDLSCGTPYKVYVTASNSLGTGDRTDIIDAKTSGESPELLSSDKLIKEVSSNEIGLNFDFWPDGGCPILYFVIEYKETTSSEWILLSNNAQSSGVFFISDLKPSTSYQLRISAHNSAGQKTGEYDFVTLSALKCIIRIPKTSSE</sequence>
<dbReference type="InterPro" id="IPR056754">
    <property type="entry name" value="DSCAM/DSCAML_C"/>
</dbReference>
<dbReference type="GO" id="GO:0016020">
    <property type="term" value="C:membrane"/>
    <property type="evidence" value="ECO:0007669"/>
    <property type="project" value="UniProtKB-SubCell"/>
</dbReference>
<keyword evidence="2" id="KW-0812">Transmembrane</keyword>
<dbReference type="Pfam" id="PF00041">
    <property type="entry name" value="fn3"/>
    <property type="match status" value="1"/>
</dbReference>
<proteinExistence type="predicted"/>
<evidence type="ECO:0000256" key="6">
    <source>
        <dbReference type="ARBA" id="ARBA00022989"/>
    </source>
</evidence>
<dbReference type="OrthoDB" id="5982258at2759"/>
<evidence type="ECO:0000256" key="8">
    <source>
        <dbReference type="ARBA" id="ARBA00023157"/>
    </source>
</evidence>
<dbReference type="SUPFAM" id="SSF48726">
    <property type="entry name" value="Immunoglobulin"/>
    <property type="match status" value="1"/>
</dbReference>
<evidence type="ECO:0000256" key="9">
    <source>
        <dbReference type="ARBA" id="ARBA00023319"/>
    </source>
</evidence>
<keyword evidence="4" id="KW-0677">Repeat</keyword>
<dbReference type="PANTHER" id="PTHR13817">
    <property type="entry name" value="TITIN"/>
    <property type="match status" value="1"/>
</dbReference>
<evidence type="ECO:0000313" key="11">
    <source>
        <dbReference type="EMBL" id="KAF2904085.1"/>
    </source>
</evidence>
<dbReference type="PANTHER" id="PTHR13817:SF73">
    <property type="entry name" value="FIBRONECTIN TYPE-III DOMAIN-CONTAINING PROTEIN"/>
    <property type="match status" value="1"/>
</dbReference>
<protein>
    <recommendedName>
        <fullName evidence="10">Fibronectin type-III domain-containing protein</fullName>
    </recommendedName>
</protein>
<dbReference type="SUPFAM" id="SSF49265">
    <property type="entry name" value="Fibronectin type III"/>
    <property type="match status" value="2"/>
</dbReference>
<keyword evidence="12" id="KW-1185">Reference proteome</keyword>
<keyword evidence="9" id="KW-0393">Immunoglobulin domain</keyword>
<evidence type="ECO:0000256" key="1">
    <source>
        <dbReference type="ARBA" id="ARBA00004167"/>
    </source>
</evidence>
<keyword evidence="6" id="KW-1133">Transmembrane helix</keyword>
<dbReference type="InterPro" id="IPR050964">
    <property type="entry name" value="Striated_Muscle_Regulatory"/>
</dbReference>
<dbReference type="PROSITE" id="PS50853">
    <property type="entry name" value="FN3"/>
    <property type="match status" value="3"/>
</dbReference>
<dbReference type="Proteomes" id="UP000801492">
    <property type="component" value="Unassembled WGS sequence"/>
</dbReference>
<evidence type="ECO:0000313" key="12">
    <source>
        <dbReference type="Proteomes" id="UP000801492"/>
    </source>
</evidence>
<dbReference type="SMART" id="SM00060">
    <property type="entry name" value="FN3"/>
    <property type="match status" value="3"/>
</dbReference>
<keyword evidence="3" id="KW-0732">Signal</keyword>
<dbReference type="AlphaFoldDB" id="A0A8K0DD76"/>
<dbReference type="Gene3D" id="2.60.40.10">
    <property type="entry name" value="Immunoglobulins"/>
    <property type="match status" value="5"/>
</dbReference>
<accession>A0A8K0DD76</accession>
<evidence type="ECO:0000259" key="10">
    <source>
        <dbReference type="PROSITE" id="PS50853"/>
    </source>
</evidence>
<feature type="domain" description="Fibronectin type-III" evidence="10">
    <location>
        <begin position="202"/>
        <end position="295"/>
    </location>
</feature>
<dbReference type="CDD" id="cd00063">
    <property type="entry name" value="FN3"/>
    <property type="match status" value="4"/>
</dbReference>
<dbReference type="Pfam" id="PF25059">
    <property type="entry name" value="FN3_DSCAM-DSCAML_C"/>
    <property type="match status" value="1"/>
</dbReference>
<dbReference type="InterPro" id="IPR036116">
    <property type="entry name" value="FN3_sf"/>
</dbReference>
<dbReference type="InterPro" id="IPR036179">
    <property type="entry name" value="Ig-like_dom_sf"/>
</dbReference>
<name>A0A8K0DD76_IGNLU</name>
<dbReference type="GO" id="GO:0007155">
    <property type="term" value="P:cell adhesion"/>
    <property type="evidence" value="ECO:0007669"/>
    <property type="project" value="UniProtKB-KW"/>
</dbReference>